<protein>
    <recommendedName>
        <fullName evidence="9">C2H2-type domain-containing protein</fullName>
    </recommendedName>
</protein>
<feature type="domain" description="C2H2-type" evidence="9">
    <location>
        <begin position="8"/>
        <end position="35"/>
    </location>
</feature>
<evidence type="ECO:0000313" key="10">
    <source>
        <dbReference type="EMBL" id="PTB53294.1"/>
    </source>
</evidence>
<evidence type="ECO:0000256" key="2">
    <source>
        <dbReference type="ARBA" id="ARBA00022723"/>
    </source>
</evidence>
<keyword evidence="6" id="KW-0539">Nucleus</keyword>
<evidence type="ECO:0000256" key="8">
    <source>
        <dbReference type="SAM" id="MobiDB-lite"/>
    </source>
</evidence>
<dbReference type="GO" id="GO:0005634">
    <property type="term" value="C:nucleus"/>
    <property type="evidence" value="ECO:0007669"/>
    <property type="project" value="UniProtKB-SubCell"/>
</dbReference>
<dbReference type="STRING" id="983964.A0A2T4A893"/>
<dbReference type="PROSITE" id="PS50157">
    <property type="entry name" value="ZINC_FINGER_C2H2_2"/>
    <property type="match status" value="1"/>
</dbReference>
<proteinExistence type="predicted"/>
<dbReference type="AlphaFoldDB" id="A0A2T4A893"/>
<dbReference type="InterPro" id="IPR013087">
    <property type="entry name" value="Znf_C2H2_type"/>
</dbReference>
<accession>A0A2T4A893</accession>
<dbReference type="GO" id="GO:0000981">
    <property type="term" value="F:DNA-binding transcription factor activity, RNA polymerase II-specific"/>
    <property type="evidence" value="ECO:0007669"/>
    <property type="project" value="InterPro"/>
</dbReference>
<gene>
    <name evidence="10" type="ORF">M431DRAFT_146272</name>
</gene>
<keyword evidence="5" id="KW-0862">Zinc</keyword>
<dbReference type="PANTHER" id="PTHR40626:SF10">
    <property type="entry name" value="C2H2-TYPE DOMAIN-CONTAINING PROTEIN"/>
    <property type="match status" value="1"/>
</dbReference>
<dbReference type="GO" id="GO:0000785">
    <property type="term" value="C:chromatin"/>
    <property type="evidence" value="ECO:0007669"/>
    <property type="project" value="TreeGrafter"/>
</dbReference>
<dbReference type="Gene3D" id="3.30.160.60">
    <property type="entry name" value="Classic Zinc Finger"/>
    <property type="match status" value="2"/>
</dbReference>
<dbReference type="EMBL" id="KZ679682">
    <property type="protein sequence ID" value="PTB53294.1"/>
    <property type="molecule type" value="Genomic_DNA"/>
</dbReference>
<dbReference type="RefSeq" id="XP_024772971.1">
    <property type="nucleotide sequence ID" value="XM_024912734.1"/>
</dbReference>
<evidence type="ECO:0000256" key="3">
    <source>
        <dbReference type="ARBA" id="ARBA00022737"/>
    </source>
</evidence>
<dbReference type="SUPFAM" id="SSF57667">
    <property type="entry name" value="beta-beta-alpha zinc fingers"/>
    <property type="match status" value="1"/>
</dbReference>
<evidence type="ECO:0000313" key="11">
    <source>
        <dbReference type="Proteomes" id="UP000241690"/>
    </source>
</evidence>
<dbReference type="GO" id="GO:0008270">
    <property type="term" value="F:zinc ion binding"/>
    <property type="evidence" value="ECO:0007669"/>
    <property type="project" value="UniProtKB-KW"/>
</dbReference>
<keyword evidence="11" id="KW-1185">Reference proteome</keyword>
<feature type="region of interest" description="Disordered" evidence="8">
    <location>
        <begin position="58"/>
        <end position="81"/>
    </location>
</feature>
<sequence>MRHKVKVPPCQFCNKSFLRTEHLRRHERTHTKEKPHACICGRNFSRQDLLSRHVRLAKESEGHGPLSPSVSNRQRKSVDNSENTMLNFGSAIELRTDSGPNTDSVLSTSDTQISPSEAANLIPTALTNELDMLWDSFQLQHNPFELSFFSPELPMNFQPFDFAPSLDIPSLPETTTPVSDVSGRAEESIWQDDLPCASELLRQPPLKDSTIPPRPRLPNISTATQNTEAYLPSAPRNPCYMSPQDYDLISTSVQDNAALLPLQFQLPSKHTLSRYIEGFSGFNLHRPFLQLSTKSISQMPLELVLAMAAMGAQYRFEAESALSLYYAAKSIIDARLNKVSAAVVEAARNSTIQAKPALEAMPNIAANSAGYSGQPSISIETIQAMIICMSLCSWEYKNLLPDAFILAEQIVLYLRQGDYLCQEDPSEDETWLQWIEHEGCRRTVFIAFILFNLHSIFYDTPPRLMAREVWSIKMPQQEAHWWANTALEWEEIRRRDPPICRTFGDYYSDLVVPRESRGPNHRTSAFGCLVSIHGLVQQIQLTRDTLLHIDVPGADLNTTPLSEDVYMKFRRALCRWDSGWASSRESTTQPIAHMAPLGFNATAVFRIAWIRLCFNAVPSRNFSSRDPAVIAASFARCPLPERSPRLYSAVLQSAHALSIPVRIGLRYASKTQILSWSIIHSIANLECALFLSKWLERASLESHLLHDEEKVLVRVIARILKETPFFNPILDDEFSATTIKQMAYSVLKLFTEMFKQSHLFDAIGSCIEAADRYASTLECYNEIQ</sequence>
<dbReference type="GeneID" id="36621293"/>
<organism evidence="10 11">
    <name type="scientific">Trichoderma harzianum CBS 226.95</name>
    <dbReference type="NCBI Taxonomy" id="983964"/>
    <lineage>
        <taxon>Eukaryota</taxon>
        <taxon>Fungi</taxon>
        <taxon>Dikarya</taxon>
        <taxon>Ascomycota</taxon>
        <taxon>Pezizomycotina</taxon>
        <taxon>Sordariomycetes</taxon>
        <taxon>Hypocreomycetidae</taxon>
        <taxon>Hypocreales</taxon>
        <taxon>Hypocreaceae</taxon>
        <taxon>Trichoderma</taxon>
    </lineage>
</organism>
<dbReference type="Proteomes" id="UP000241690">
    <property type="component" value="Unassembled WGS sequence"/>
</dbReference>
<evidence type="ECO:0000256" key="5">
    <source>
        <dbReference type="ARBA" id="ARBA00022833"/>
    </source>
</evidence>
<keyword evidence="3" id="KW-0677">Repeat</keyword>
<evidence type="ECO:0000256" key="7">
    <source>
        <dbReference type="PROSITE-ProRule" id="PRU00042"/>
    </source>
</evidence>
<dbReference type="GO" id="GO:0000978">
    <property type="term" value="F:RNA polymerase II cis-regulatory region sequence-specific DNA binding"/>
    <property type="evidence" value="ECO:0007669"/>
    <property type="project" value="InterPro"/>
</dbReference>
<name>A0A2T4A893_TRIHA</name>
<evidence type="ECO:0000256" key="1">
    <source>
        <dbReference type="ARBA" id="ARBA00004123"/>
    </source>
</evidence>
<dbReference type="InterPro" id="IPR036236">
    <property type="entry name" value="Znf_C2H2_sf"/>
</dbReference>
<evidence type="ECO:0000259" key="9">
    <source>
        <dbReference type="PROSITE" id="PS50157"/>
    </source>
</evidence>
<dbReference type="InterPro" id="IPR051059">
    <property type="entry name" value="VerF-like"/>
</dbReference>
<dbReference type="PANTHER" id="PTHR40626">
    <property type="entry name" value="MIP31509P"/>
    <property type="match status" value="1"/>
</dbReference>
<keyword evidence="2" id="KW-0479">Metal-binding</keyword>
<evidence type="ECO:0000256" key="6">
    <source>
        <dbReference type="ARBA" id="ARBA00023242"/>
    </source>
</evidence>
<evidence type="ECO:0000256" key="4">
    <source>
        <dbReference type="ARBA" id="ARBA00022771"/>
    </source>
</evidence>
<comment type="subcellular location">
    <subcellularLocation>
        <location evidence="1">Nucleus</location>
    </subcellularLocation>
</comment>
<keyword evidence="4 7" id="KW-0863">Zinc-finger</keyword>
<reference evidence="10 11" key="1">
    <citation type="submission" date="2016-07" db="EMBL/GenBank/DDBJ databases">
        <title>Multiple horizontal gene transfer events from other fungi enriched the ability of initially mycotrophic Trichoderma (Ascomycota) to feed on dead plant biomass.</title>
        <authorList>
            <consortium name="DOE Joint Genome Institute"/>
            <person name="Aerts A."/>
            <person name="Atanasova L."/>
            <person name="Chenthamara K."/>
            <person name="Zhang J."/>
            <person name="Grujic M."/>
            <person name="Henrissat B."/>
            <person name="Kuo A."/>
            <person name="Salamov A."/>
            <person name="Lipzen A."/>
            <person name="Labutti K."/>
            <person name="Barry K."/>
            <person name="Miao Y."/>
            <person name="Rahimi M.J."/>
            <person name="Shen Q."/>
            <person name="Grigoriev I.V."/>
            <person name="Kubicek C.P."/>
            <person name="Druzhinina I.S."/>
        </authorList>
    </citation>
    <scope>NUCLEOTIDE SEQUENCE [LARGE SCALE GENOMIC DNA]</scope>
    <source>
        <strain evidence="10 11">CBS 226.95</strain>
    </source>
</reference>
<dbReference type="PROSITE" id="PS00028">
    <property type="entry name" value="ZINC_FINGER_C2H2_1"/>
    <property type="match status" value="1"/>
</dbReference>